<dbReference type="GO" id="GO:0003677">
    <property type="term" value="F:DNA binding"/>
    <property type="evidence" value="ECO:0007669"/>
    <property type="project" value="InterPro"/>
</dbReference>
<proteinExistence type="predicted"/>
<dbReference type="SUPFAM" id="SSF46894">
    <property type="entry name" value="C-terminal effector domain of the bipartite response regulators"/>
    <property type="match status" value="1"/>
</dbReference>
<feature type="repeat" description="TPR" evidence="3">
    <location>
        <begin position="829"/>
        <end position="862"/>
    </location>
</feature>
<dbReference type="InterPro" id="IPR051677">
    <property type="entry name" value="AfsR-DnrI-RedD_regulator"/>
</dbReference>
<dbReference type="PROSITE" id="PS50005">
    <property type="entry name" value="TPR"/>
    <property type="match status" value="1"/>
</dbReference>
<gene>
    <name evidence="5" type="ORF">Ari01nite_89100</name>
</gene>
<keyword evidence="3" id="KW-0802">TPR repeat</keyword>
<evidence type="ECO:0000259" key="4">
    <source>
        <dbReference type="SMART" id="SM01043"/>
    </source>
</evidence>
<name>A0A919K5W3_9ACTN</name>
<dbReference type="Pfam" id="PF13424">
    <property type="entry name" value="TPR_12"/>
    <property type="match status" value="2"/>
</dbReference>
<dbReference type="InterPro" id="IPR036388">
    <property type="entry name" value="WH-like_DNA-bd_sf"/>
</dbReference>
<dbReference type="PANTHER" id="PTHR35807:SF1">
    <property type="entry name" value="TRANSCRIPTIONAL REGULATOR REDD"/>
    <property type="match status" value="1"/>
</dbReference>
<dbReference type="InterPro" id="IPR019734">
    <property type="entry name" value="TPR_rpt"/>
</dbReference>
<protein>
    <submittedName>
        <fullName evidence="5">SARP family transcriptional regulator</fullName>
    </submittedName>
</protein>
<keyword evidence="2" id="KW-0804">Transcription</keyword>
<dbReference type="SUPFAM" id="SSF48452">
    <property type="entry name" value="TPR-like"/>
    <property type="match status" value="2"/>
</dbReference>
<dbReference type="PRINTS" id="PR00364">
    <property type="entry name" value="DISEASERSIST"/>
</dbReference>
<dbReference type="InterPro" id="IPR016032">
    <property type="entry name" value="Sig_transdc_resp-reg_C-effctor"/>
</dbReference>
<dbReference type="Gene3D" id="3.40.50.300">
    <property type="entry name" value="P-loop containing nucleotide triphosphate hydrolases"/>
    <property type="match status" value="1"/>
</dbReference>
<evidence type="ECO:0000256" key="1">
    <source>
        <dbReference type="ARBA" id="ARBA00023015"/>
    </source>
</evidence>
<dbReference type="Proteomes" id="UP000636960">
    <property type="component" value="Unassembled WGS sequence"/>
</dbReference>
<organism evidence="5 6">
    <name type="scientific">Paractinoplanes rishiriensis</name>
    <dbReference type="NCBI Taxonomy" id="1050105"/>
    <lineage>
        <taxon>Bacteria</taxon>
        <taxon>Bacillati</taxon>
        <taxon>Actinomycetota</taxon>
        <taxon>Actinomycetes</taxon>
        <taxon>Micromonosporales</taxon>
        <taxon>Micromonosporaceae</taxon>
        <taxon>Paractinoplanes</taxon>
    </lineage>
</organism>
<comment type="caution">
    <text evidence="5">The sequence shown here is derived from an EMBL/GenBank/DDBJ whole genome shotgun (WGS) entry which is preliminary data.</text>
</comment>
<dbReference type="Gene3D" id="1.25.40.10">
    <property type="entry name" value="Tetratricopeptide repeat domain"/>
    <property type="match status" value="3"/>
</dbReference>
<dbReference type="InterPro" id="IPR005158">
    <property type="entry name" value="BTAD"/>
</dbReference>
<evidence type="ECO:0000313" key="5">
    <source>
        <dbReference type="EMBL" id="GIF01446.1"/>
    </source>
</evidence>
<keyword evidence="1" id="KW-0805">Transcription regulation</keyword>
<evidence type="ECO:0000256" key="3">
    <source>
        <dbReference type="PROSITE-ProRule" id="PRU00339"/>
    </source>
</evidence>
<dbReference type="EMBL" id="BOMV01000104">
    <property type="protein sequence ID" value="GIF01446.1"/>
    <property type="molecule type" value="Genomic_DNA"/>
</dbReference>
<dbReference type="AlphaFoldDB" id="A0A919K5W3"/>
<keyword evidence="6" id="KW-1185">Reference proteome</keyword>
<dbReference type="SUPFAM" id="SSF52540">
    <property type="entry name" value="P-loop containing nucleoside triphosphate hydrolases"/>
    <property type="match status" value="1"/>
</dbReference>
<sequence>MNPQVGAVVMVRFGVLGPVEARVGGVPVDAGHARQRCVLAALLVDVNRPVPIDVVLDRVWGDRPPQRARNALAGYLSRLRGGFAQVPGVGFEHRPEGYRVTADPDAVDMHRFRRLVAEARTADGPASAAGLLDEALQLWRGDAFAGLETFWIHEIRMSLDAERVAATLDRNEAWLRLGRHAELLGELARLAGEHPLDERLAGQLMLALYRCDRQADALRHYEVVRARLADELGVDPGPALRALHQRMLTADPSLPATDDRPACRQLPAPPAWFVGRAAELTALDEPHPGMVLHLITGTAGVGKTTLALRWAHLVAHRFADGQLYLNLRGFDPGGSAMPPTEALHVLLGALGVPATQIAGTVAGQTGQLRGLLAGKRMLLVLDNARDADQIRPLLPGSASCTVVVTSRVPLPGLVVGHGGRPLNLDVLNDAECRDLLAVRIGRSRVAAEAEAVREIVARCARLPLALAIVAARAGSGAALRTIAGELSDTAGPLSALAEPDPAIDMRSVLSWSYRALGPAAARLFRRLALHPGPDIGTAAAAGLDGTDAATVRLAIGDLTRAHLLTERVPGRFALHDLLRAYAVELARTVDHEADRHAATRRMLDHYLHTAHRAALALHPHRHPIALPDAPTEANVADVAPAPAWFATEQTVLVRCVTLAARESLDRHAWQLAWTLTDHLDRHGHWQQEVLVHETALAAAHRLGDLGAQAAVHRALGRMSVRRCHYEAAADHYRSALDRFQAAGDQVSAAHTHLGLGWVFEHQDRPAEALDHDRRALALFRAAGHQLGQARSLLHLGGHHLQLDEPVQALADSERALALFREVGDLFGVAATYDNLGGVHHRLGRHEEASGCYHRSLELLRQAGDRYYEAVVLDHLGDLHHATGDVASARDAWKQALSILDEFNHQDADNVRAKLAG</sequence>
<feature type="domain" description="Bacterial transcriptional activator" evidence="4">
    <location>
        <begin position="107"/>
        <end position="248"/>
    </location>
</feature>
<evidence type="ECO:0000256" key="2">
    <source>
        <dbReference type="ARBA" id="ARBA00023163"/>
    </source>
</evidence>
<dbReference type="CDD" id="cd15831">
    <property type="entry name" value="BTAD"/>
    <property type="match status" value="1"/>
</dbReference>
<dbReference type="GO" id="GO:0043531">
    <property type="term" value="F:ADP binding"/>
    <property type="evidence" value="ECO:0007669"/>
    <property type="project" value="InterPro"/>
</dbReference>
<reference evidence="5" key="1">
    <citation type="submission" date="2021-01" db="EMBL/GenBank/DDBJ databases">
        <title>Whole genome shotgun sequence of Actinoplanes rishiriensis NBRC 108556.</title>
        <authorList>
            <person name="Komaki H."/>
            <person name="Tamura T."/>
        </authorList>
    </citation>
    <scope>NUCLEOTIDE SEQUENCE</scope>
    <source>
        <strain evidence="5">NBRC 108556</strain>
    </source>
</reference>
<dbReference type="InterPro" id="IPR011990">
    <property type="entry name" value="TPR-like_helical_dom_sf"/>
</dbReference>
<dbReference type="SMART" id="SM00028">
    <property type="entry name" value="TPR"/>
    <property type="match status" value="5"/>
</dbReference>
<evidence type="ECO:0000313" key="6">
    <source>
        <dbReference type="Proteomes" id="UP000636960"/>
    </source>
</evidence>
<dbReference type="Pfam" id="PF03704">
    <property type="entry name" value="BTAD"/>
    <property type="match status" value="1"/>
</dbReference>
<dbReference type="InterPro" id="IPR027417">
    <property type="entry name" value="P-loop_NTPase"/>
</dbReference>
<dbReference type="SMART" id="SM01043">
    <property type="entry name" value="BTAD"/>
    <property type="match status" value="1"/>
</dbReference>
<dbReference type="Gene3D" id="1.10.10.10">
    <property type="entry name" value="Winged helix-like DNA-binding domain superfamily/Winged helix DNA-binding domain"/>
    <property type="match status" value="1"/>
</dbReference>
<dbReference type="PANTHER" id="PTHR35807">
    <property type="entry name" value="TRANSCRIPTIONAL REGULATOR REDD-RELATED"/>
    <property type="match status" value="1"/>
</dbReference>
<dbReference type="GO" id="GO:0006355">
    <property type="term" value="P:regulation of DNA-templated transcription"/>
    <property type="evidence" value="ECO:0007669"/>
    <property type="project" value="InterPro"/>
</dbReference>
<accession>A0A919K5W3</accession>